<keyword evidence="3" id="KW-1185">Reference proteome</keyword>
<feature type="region of interest" description="Disordered" evidence="1">
    <location>
        <begin position="114"/>
        <end position="135"/>
    </location>
</feature>
<proteinExistence type="predicted"/>
<dbReference type="RefSeq" id="WP_074643441.1">
    <property type="nucleotide sequence ID" value="NZ_FOFU01000004.1"/>
</dbReference>
<name>A0A1H9G7V3_9SPIR</name>
<accession>A0A1H9G7V3</accession>
<reference evidence="2 3" key="1">
    <citation type="submission" date="2016-10" db="EMBL/GenBank/DDBJ databases">
        <authorList>
            <person name="de Groot N.N."/>
        </authorList>
    </citation>
    <scope>NUCLEOTIDE SEQUENCE [LARGE SCALE GENOMIC DNA]</scope>
    <source>
        <strain evidence="2 3">B25</strain>
    </source>
</reference>
<sequence>MPEENENQAQLTVEDLKKELPDQDYETLTLGEDTVAVRCLLKAKIAVKGMVQSTGHVYSEENEVCREATLKYALYEMFAFVGQENRAREKLEDCQLLIETNFGSIIKKSDAEASSGPAVGYMSAGRKSPMERRRN</sequence>
<organism evidence="2 3">
    <name type="scientific">Treponema bryantii</name>
    <dbReference type="NCBI Taxonomy" id="163"/>
    <lineage>
        <taxon>Bacteria</taxon>
        <taxon>Pseudomonadati</taxon>
        <taxon>Spirochaetota</taxon>
        <taxon>Spirochaetia</taxon>
        <taxon>Spirochaetales</taxon>
        <taxon>Treponemataceae</taxon>
        <taxon>Treponema</taxon>
    </lineage>
</organism>
<evidence type="ECO:0000313" key="2">
    <source>
        <dbReference type="EMBL" id="SEQ45828.1"/>
    </source>
</evidence>
<protein>
    <submittedName>
        <fullName evidence="2">Uncharacterized protein</fullName>
    </submittedName>
</protein>
<gene>
    <name evidence="2" type="ORF">SAMN04487977_104301</name>
</gene>
<dbReference type="EMBL" id="FOFU01000004">
    <property type="protein sequence ID" value="SEQ45828.1"/>
    <property type="molecule type" value="Genomic_DNA"/>
</dbReference>
<evidence type="ECO:0000313" key="3">
    <source>
        <dbReference type="Proteomes" id="UP000182360"/>
    </source>
</evidence>
<evidence type="ECO:0000256" key="1">
    <source>
        <dbReference type="SAM" id="MobiDB-lite"/>
    </source>
</evidence>
<dbReference type="Proteomes" id="UP000182360">
    <property type="component" value="Unassembled WGS sequence"/>
</dbReference>
<dbReference type="AlphaFoldDB" id="A0A1H9G7V3"/>
<dbReference type="OrthoDB" id="9799152at2"/>